<dbReference type="PANTHER" id="PTHR13696:SF52">
    <property type="entry name" value="PARA FAMILY PROTEIN CT_582"/>
    <property type="match status" value="1"/>
</dbReference>
<dbReference type="FunFam" id="3.40.50.300:FF:000285">
    <property type="entry name" value="Sporulation initiation inhibitor Soj"/>
    <property type="match status" value="1"/>
</dbReference>
<accession>A0A7C3UPI5</accession>
<dbReference type="Gene3D" id="3.40.50.300">
    <property type="entry name" value="P-loop containing nucleotide triphosphate hydrolases"/>
    <property type="match status" value="1"/>
</dbReference>
<protein>
    <submittedName>
        <fullName evidence="2">ParA family protein</fullName>
    </submittedName>
</protein>
<evidence type="ECO:0000313" key="2">
    <source>
        <dbReference type="EMBL" id="HGE99104.1"/>
    </source>
</evidence>
<dbReference type="AlphaFoldDB" id="A0A7C3UPI5"/>
<sequence length="255" mass="28109">MPKIISIANQKGGVGKTTSVINLSCAFALKGERTLICDLDPQAHATLGLGIDKRKISLSIYNCLIDKSKVEEAIIKDVQKNLDILPSSIDLAGGEVEFLNLENRELLLKETLAPILPRYSWVFIDCPPSLGILTIIGLAAADSVLIPIQCEYYALEGVARLLDTINLIKSKINPKFTIEGILLTMYVSRLNLTKQVEQEVRKFFGKLVFNVTIPRSIRLAEAPSFSKSIFQYAKNSSGAKAYLALAEEILNNQNK</sequence>
<dbReference type="SUPFAM" id="SSF52540">
    <property type="entry name" value="P-loop containing nucleoside triphosphate hydrolases"/>
    <property type="match status" value="1"/>
</dbReference>
<evidence type="ECO:0000259" key="1">
    <source>
        <dbReference type="Pfam" id="PF13614"/>
    </source>
</evidence>
<dbReference type="InterPro" id="IPR025669">
    <property type="entry name" value="AAA_dom"/>
</dbReference>
<feature type="domain" description="AAA" evidence="1">
    <location>
        <begin position="3"/>
        <end position="178"/>
    </location>
</feature>
<proteinExistence type="predicted"/>
<dbReference type="Pfam" id="PF13614">
    <property type="entry name" value="AAA_31"/>
    <property type="match status" value="1"/>
</dbReference>
<gene>
    <name evidence="2" type="ORF">ENX07_03425</name>
</gene>
<dbReference type="InterPro" id="IPR027417">
    <property type="entry name" value="P-loop_NTPase"/>
</dbReference>
<dbReference type="CDD" id="cd02042">
    <property type="entry name" value="ParAB_family"/>
    <property type="match status" value="1"/>
</dbReference>
<dbReference type="PANTHER" id="PTHR13696">
    <property type="entry name" value="P-LOOP CONTAINING NUCLEOSIDE TRIPHOSPHATE HYDROLASE"/>
    <property type="match status" value="1"/>
</dbReference>
<dbReference type="InterPro" id="IPR050678">
    <property type="entry name" value="DNA_Partitioning_ATPase"/>
</dbReference>
<comment type="caution">
    <text evidence="2">The sequence shown here is derived from an EMBL/GenBank/DDBJ whole genome shotgun (WGS) entry which is preliminary data.</text>
</comment>
<name>A0A7C3UPI5_UNCW3</name>
<dbReference type="PIRSF" id="PIRSF009320">
    <property type="entry name" value="Nuc_binding_HP_1000"/>
    <property type="match status" value="1"/>
</dbReference>
<dbReference type="EMBL" id="DTMQ01000019">
    <property type="protein sequence ID" value="HGE99104.1"/>
    <property type="molecule type" value="Genomic_DNA"/>
</dbReference>
<reference evidence="2" key="1">
    <citation type="journal article" date="2020" name="mSystems">
        <title>Genome- and Community-Level Interaction Insights into Carbon Utilization and Element Cycling Functions of Hydrothermarchaeota in Hydrothermal Sediment.</title>
        <authorList>
            <person name="Zhou Z."/>
            <person name="Liu Y."/>
            <person name="Xu W."/>
            <person name="Pan J."/>
            <person name="Luo Z.H."/>
            <person name="Li M."/>
        </authorList>
    </citation>
    <scope>NUCLEOTIDE SEQUENCE [LARGE SCALE GENOMIC DNA]</scope>
    <source>
        <strain evidence="2">SpSt-906</strain>
    </source>
</reference>
<organism evidence="2">
    <name type="scientific">candidate division WOR-3 bacterium</name>
    <dbReference type="NCBI Taxonomy" id="2052148"/>
    <lineage>
        <taxon>Bacteria</taxon>
        <taxon>Bacteria division WOR-3</taxon>
    </lineage>
</organism>